<dbReference type="GO" id="GO:0004523">
    <property type="term" value="F:RNA-DNA hybrid ribonuclease activity"/>
    <property type="evidence" value="ECO:0007669"/>
    <property type="project" value="UniProtKB-UniRule"/>
</dbReference>
<dbReference type="GO" id="GO:0000287">
    <property type="term" value="F:magnesium ion binding"/>
    <property type="evidence" value="ECO:0007669"/>
    <property type="project" value="UniProtKB-UniRule"/>
</dbReference>
<dbReference type="Proteomes" id="UP000177869">
    <property type="component" value="Unassembled WGS sequence"/>
</dbReference>
<comment type="subcellular location">
    <subcellularLocation>
        <location evidence="10">Cytoplasm</location>
    </subcellularLocation>
</comment>
<comment type="similarity">
    <text evidence="2 10">Belongs to the RNase H family.</text>
</comment>
<evidence type="ECO:0000256" key="2">
    <source>
        <dbReference type="ARBA" id="ARBA00005300"/>
    </source>
</evidence>
<dbReference type="CDD" id="cd09278">
    <property type="entry name" value="RNase_HI_prokaryote_like"/>
    <property type="match status" value="1"/>
</dbReference>
<dbReference type="PANTHER" id="PTHR10642:SF26">
    <property type="entry name" value="RIBONUCLEASE H1"/>
    <property type="match status" value="1"/>
</dbReference>
<dbReference type="InterPro" id="IPR036397">
    <property type="entry name" value="RNaseH_sf"/>
</dbReference>
<dbReference type="EC" id="3.1.26.4" evidence="4 10"/>
<evidence type="ECO:0000313" key="13">
    <source>
        <dbReference type="Proteomes" id="UP000177869"/>
    </source>
</evidence>
<keyword evidence="10" id="KW-0963">Cytoplasm</keyword>
<comment type="function">
    <text evidence="10">Endonuclease that specifically degrades the RNA of RNA-DNA hybrids.</text>
</comment>
<keyword evidence="7 10" id="KW-0255">Endonuclease</keyword>
<reference evidence="12 13" key="1">
    <citation type="journal article" date="2016" name="Nat. Commun.">
        <title>Thousands of microbial genomes shed light on interconnected biogeochemical processes in an aquifer system.</title>
        <authorList>
            <person name="Anantharaman K."/>
            <person name="Brown C.T."/>
            <person name="Hug L.A."/>
            <person name="Sharon I."/>
            <person name="Castelle C.J."/>
            <person name="Probst A.J."/>
            <person name="Thomas B.C."/>
            <person name="Singh A."/>
            <person name="Wilkins M.J."/>
            <person name="Karaoz U."/>
            <person name="Brodie E.L."/>
            <person name="Williams K.H."/>
            <person name="Hubbard S.S."/>
            <person name="Banfield J.F."/>
        </authorList>
    </citation>
    <scope>NUCLEOTIDE SEQUENCE [LARGE SCALE GENOMIC DNA]</scope>
</reference>
<dbReference type="PANTHER" id="PTHR10642">
    <property type="entry name" value="RIBONUCLEASE H1"/>
    <property type="match status" value="1"/>
</dbReference>
<dbReference type="EMBL" id="MFTI01000007">
    <property type="protein sequence ID" value="OGI61060.1"/>
    <property type="molecule type" value="Genomic_DNA"/>
</dbReference>
<evidence type="ECO:0000256" key="5">
    <source>
        <dbReference type="ARBA" id="ARBA00022722"/>
    </source>
</evidence>
<feature type="domain" description="RNase H type-1" evidence="11">
    <location>
        <begin position="4"/>
        <end position="160"/>
    </location>
</feature>
<name>A0A1F6UUJ3_9BACT</name>
<evidence type="ECO:0000256" key="3">
    <source>
        <dbReference type="ARBA" id="ARBA00011245"/>
    </source>
</evidence>
<evidence type="ECO:0000256" key="8">
    <source>
        <dbReference type="ARBA" id="ARBA00022801"/>
    </source>
</evidence>
<dbReference type="Gene3D" id="3.30.420.10">
    <property type="entry name" value="Ribonuclease H-like superfamily/Ribonuclease H"/>
    <property type="match status" value="1"/>
</dbReference>
<evidence type="ECO:0000256" key="10">
    <source>
        <dbReference type="HAMAP-Rule" id="MF_00042"/>
    </source>
</evidence>
<dbReference type="GO" id="GO:0005737">
    <property type="term" value="C:cytoplasm"/>
    <property type="evidence" value="ECO:0007669"/>
    <property type="project" value="UniProtKB-SubCell"/>
</dbReference>
<evidence type="ECO:0000256" key="1">
    <source>
        <dbReference type="ARBA" id="ARBA00000077"/>
    </source>
</evidence>
<dbReference type="Pfam" id="PF00075">
    <property type="entry name" value="RNase_H"/>
    <property type="match status" value="1"/>
</dbReference>
<dbReference type="InterPro" id="IPR050092">
    <property type="entry name" value="RNase_H"/>
</dbReference>
<dbReference type="STRING" id="1801732.A2814_02275"/>
<evidence type="ECO:0000256" key="7">
    <source>
        <dbReference type="ARBA" id="ARBA00022759"/>
    </source>
</evidence>
<dbReference type="InterPro" id="IPR022892">
    <property type="entry name" value="RNaseHI"/>
</dbReference>
<feature type="binding site" evidence="10">
    <location>
        <position position="88"/>
    </location>
    <ligand>
        <name>Mg(2+)</name>
        <dbReference type="ChEBI" id="CHEBI:18420"/>
        <label>1</label>
    </ligand>
</feature>
<evidence type="ECO:0000313" key="12">
    <source>
        <dbReference type="EMBL" id="OGI61060.1"/>
    </source>
</evidence>
<evidence type="ECO:0000256" key="4">
    <source>
        <dbReference type="ARBA" id="ARBA00012180"/>
    </source>
</evidence>
<dbReference type="HAMAP" id="MF_00042">
    <property type="entry name" value="RNase_H"/>
    <property type="match status" value="1"/>
</dbReference>
<dbReference type="InterPro" id="IPR002156">
    <property type="entry name" value="RNaseH_domain"/>
</dbReference>
<feature type="binding site" evidence="10">
    <location>
        <position position="57"/>
    </location>
    <ligand>
        <name>Mg(2+)</name>
        <dbReference type="ChEBI" id="CHEBI:18420"/>
        <label>1</label>
    </ligand>
</feature>
<dbReference type="PROSITE" id="PS50879">
    <property type="entry name" value="RNASE_H_1"/>
    <property type="match status" value="1"/>
</dbReference>
<dbReference type="AlphaFoldDB" id="A0A1F6UUJ3"/>
<sequence>MQKAKDKIVIYTDGAARGNPGPAGWGAVILLSQNYGDPKGVHEIGGRVDHATNNQMELTAAIEGLKYIRKLSARQDLAENTRVEIFADSNYVILGSTEWIVNWIKNNWRNAANKPVLNHELWEELHKLTEEFKPKWHYVKGHNGDKWNDRVDEIATSFADDSPVKLKNKK</sequence>
<comment type="catalytic activity">
    <reaction evidence="1 10">
        <text>Endonucleolytic cleavage to 5'-phosphomonoester.</text>
        <dbReference type="EC" id="3.1.26.4"/>
    </reaction>
</comment>
<proteinExistence type="inferred from homology"/>
<comment type="cofactor">
    <cofactor evidence="10">
        <name>Mg(2+)</name>
        <dbReference type="ChEBI" id="CHEBI:18420"/>
    </cofactor>
    <text evidence="10">Binds 1 Mg(2+) ion per subunit. May bind a second metal ion at a regulatory site, or after substrate binding.</text>
</comment>
<evidence type="ECO:0000256" key="9">
    <source>
        <dbReference type="ARBA" id="ARBA00022842"/>
    </source>
</evidence>
<comment type="caution">
    <text evidence="12">The sequence shown here is derived from an EMBL/GenBank/DDBJ whole genome shotgun (WGS) entry which is preliminary data.</text>
</comment>
<feature type="binding site" evidence="10">
    <location>
        <position position="13"/>
    </location>
    <ligand>
        <name>Mg(2+)</name>
        <dbReference type="ChEBI" id="CHEBI:18420"/>
        <label>2</label>
    </ligand>
</feature>
<comment type="subunit">
    <text evidence="3 10">Monomer.</text>
</comment>
<dbReference type="GO" id="GO:0003676">
    <property type="term" value="F:nucleic acid binding"/>
    <property type="evidence" value="ECO:0007669"/>
    <property type="project" value="InterPro"/>
</dbReference>
<dbReference type="InterPro" id="IPR012337">
    <property type="entry name" value="RNaseH-like_sf"/>
</dbReference>
<protein>
    <recommendedName>
        <fullName evidence="4 10">Ribonuclease H</fullName>
        <shortName evidence="10">RNase H</shortName>
        <ecNumber evidence="4 10">3.1.26.4</ecNumber>
    </recommendedName>
</protein>
<keyword evidence="9 10" id="KW-0460">Magnesium</keyword>
<keyword evidence="5 10" id="KW-0540">Nuclease</keyword>
<dbReference type="SUPFAM" id="SSF53098">
    <property type="entry name" value="Ribonuclease H-like"/>
    <property type="match status" value="1"/>
</dbReference>
<feature type="binding site" evidence="10">
    <location>
        <position position="152"/>
    </location>
    <ligand>
        <name>Mg(2+)</name>
        <dbReference type="ChEBI" id="CHEBI:18420"/>
        <label>2</label>
    </ligand>
</feature>
<evidence type="ECO:0000259" key="11">
    <source>
        <dbReference type="PROSITE" id="PS50879"/>
    </source>
</evidence>
<evidence type="ECO:0000256" key="6">
    <source>
        <dbReference type="ARBA" id="ARBA00022723"/>
    </source>
</evidence>
<feature type="binding site" evidence="10">
    <location>
        <position position="13"/>
    </location>
    <ligand>
        <name>Mg(2+)</name>
        <dbReference type="ChEBI" id="CHEBI:18420"/>
        <label>1</label>
    </ligand>
</feature>
<gene>
    <name evidence="10" type="primary">rnhA</name>
    <name evidence="12" type="ORF">A2814_02275</name>
</gene>
<dbReference type="GO" id="GO:0043137">
    <property type="term" value="P:DNA replication, removal of RNA primer"/>
    <property type="evidence" value="ECO:0007669"/>
    <property type="project" value="TreeGrafter"/>
</dbReference>
<keyword evidence="8 10" id="KW-0378">Hydrolase</keyword>
<accession>A0A1F6UUJ3</accession>
<keyword evidence="6 10" id="KW-0479">Metal-binding</keyword>
<organism evidence="12 13">
    <name type="scientific">Candidatus Nomurabacteria bacterium RIFCSPHIGHO2_01_FULL_38_19</name>
    <dbReference type="NCBI Taxonomy" id="1801732"/>
    <lineage>
        <taxon>Bacteria</taxon>
        <taxon>Candidatus Nomuraibacteriota</taxon>
    </lineage>
</organism>